<dbReference type="AlphaFoldDB" id="A0A495EG03"/>
<name>A0A495EG03_9FLAO</name>
<evidence type="ECO:0008006" key="3">
    <source>
        <dbReference type="Google" id="ProtNLM"/>
    </source>
</evidence>
<reference evidence="1 2" key="1">
    <citation type="submission" date="2018-10" db="EMBL/GenBank/DDBJ databases">
        <title>Genomic Encyclopedia of Archaeal and Bacterial Type Strains, Phase II (KMG-II): from individual species to whole genera.</title>
        <authorList>
            <person name="Goeker M."/>
        </authorList>
    </citation>
    <scope>NUCLEOTIDE SEQUENCE [LARGE SCALE GENOMIC DNA]</scope>
    <source>
        <strain evidence="1 2">DSM 25230</strain>
    </source>
</reference>
<gene>
    <name evidence="1" type="ORF">CLV91_0928</name>
</gene>
<accession>A0A495EG03</accession>
<dbReference type="EMBL" id="RBIQ01000007">
    <property type="protein sequence ID" value="RKR14847.1"/>
    <property type="molecule type" value="Genomic_DNA"/>
</dbReference>
<comment type="caution">
    <text evidence="1">The sequence shown here is derived from an EMBL/GenBank/DDBJ whole genome shotgun (WGS) entry which is preliminary data.</text>
</comment>
<dbReference type="RefSeq" id="WP_121064413.1">
    <property type="nucleotide sequence ID" value="NZ_RBIQ01000007.1"/>
</dbReference>
<sequence>MSLETKSQELKDLIATYDTQWFLGDLAFLTTCIANGAAQEELGQLSSPLRQLYFLGGLMLSSDSMPSGEVQFIPKKWNKIVQLLNEIEREYDKLFFPKGDEEIDEEWRKIRQVAMPSFLSYFNQGPLNYEEQTINWIRDLYGPMNAEIEAETGVSVEYFIQFYEDVDTLNQTKFKGFSTNPELIKPEWLTYTELKVGVDENVPDFIKKMGAPNILLFTFMADKGIKDRFKPEDLISAKLPLDKIKLILASISCQRGNGSFLYYTSTKPGNPLNDFPIVNIDNGLYQVFEVKQIIHAVENLLEKTCSNNVKLKSKLIKQKGKLLESRVLELFKKFFKKDFKYFESYYVDGCEQDILFLWKNHAFIIEAKGYNLREPMRDPSKAFIKIKDDFENCIGYGYTQTKRVEQKFVNQVPLRIEDSKGNLLEEIDTTKYNENDFSIIVNINSFGQIQNDLSTLLKIEEEDAHPWAIKLDDLEVFFLTMIAQKKDPIDFINYLILREQLHGKLICSDELEVCGGYLTGELTEDRVEEVDQIITTPDLPGVFDKQYYKGMGFTNEKYLTEKNSGKYVFW</sequence>
<dbReference type="Proteomes" id="UP000269412">
    <property type="component" value="Unassembled WGS sequence"/>
</dbReference>
<protein>
    <recommendedName>
        <fullName evidence="3">Nuclease-like protein</fullName>
    </recommendedName>
</protein>
<keyword evidence="2" id="KW-1185">Reference proteome</keyword>
<organism evidence="1 2">
    <name type="scientific">Maribacter vaceletii</name>
    <dbReference type="NCBI Taxonomy" id="1206816"/>
    <lineage>
        <taxon>Bacteria</taxon>
        <taxon>Pseudomonadati</taxon>
        <taxon>Bacteroidota</taxon>
        <taxon>Flavobacteriia</taxon>
        <taxon>Flavobacteriales</taxon>
        <taxon>Flavobacteriaceae</taxon>
        <taxon>Maribacter</taxon>
    </lineage>
</organism>
<evidence type="ECO:0000313" key="2">
    <source>
        <dbReference type="Proteomes" id="UP000269412"/>
    </source>
</evidence>
<proteinExistence type="predicted"/>
<dbReference type="OrthoDB" id="7060647at2"/>
<evidence type="ECO:0000313" key="1">
    <source>
        <dbReference type="EMBL" id="RKR14847.1"/>
    </source>
</evidence>